<dbReference type="EMBL" id="JAVRJZ010000005">
    <property type="protein sequence ID" value="KAK2722404.1"/>
    <property type="molecule type" value="Genomic_DNA"/>
</dbReference>
<dbReference type="InterPro" id="IPR000477">
    <property type="entry name" value="RT_dom"/>
</dbReference>
<feature type="region of interest" description="Disordered" evidence="1">
    <location>
        <begin position="1"/>
        <end position="32"/>
    </location>
</feature>
<dbReference type="AlphaFoldDB" id="A0AA88I6U1"/>
<evidence type="ECO:0000313" key="3">
    <source>
        <dbReference type="EMBL" id="KAK2722404.1"/>
    </source>
</evidence>
<dbReference type="PANTHER" id="PTHR47027">
    <property type="entry name" value="REVERSE TRANSCRIPTASE DOMAIN-CONTAINING PROTEIN"/>
    <property type="match status" value="1"/>
</dbReference>
<evidence type="ECO:0000259" key="2">
    <source>
        <dbReference type="Pfam" id="PF00078"/>
    </source>
</evidence>
<name>A0AA88I6U1_ARTSF</name>
<dbReference type="PANTHER" id="PTHR47027:SF24">
    <property type="entry name" value="RIBONUCLEASE H"/>
    <property type="match status" value="1"/>
</dbReference>
<feature type="domain" description="Reverse transcriptase" evidence="2">
    <location>
        <begin position="241"/>
        <end position="329"/>
    </location>
</feature>
<accession>A0AA88I6U1</accession>
<dbReference type="Pfam" id="PF00078">
    <property type="entry name" value="RVT_1"/>
    <property type="match status" value="1"/>
</dbReference>
<reference evidence="3" key="1">
    <citation type="submission" date="2023-07" db="EMBL/GenBank/DDBJ databases">
        <title>Chromosome-level genome assembly of Artemia franciscana.</title>
        <authorList>
            <person name="Jo E."/>
        </authorList>
    </citation>
    <scope>NUCLEOTIDE SEQUENCE</scope>
    <source>
        <tissue evidence="3">Whole body</tissue>
    </source>
</reference>
<feature type="compositionally biased region" description="Polar residues" evidence="1">
    <location>
        <begin position="1"/>
        <end position="11"/>
    </location>
</feature>
<organism evidence="3 4">
    <name type="scientific">Artemia franciscana</name>
    <name type="common">Brine shrimp</name>
    <name type="synonym">Artemia sanfranciscana</name>
    <dbReference type="NCBI Taxonomy" id="6661"/>
    <lineage>
        <taxon>Eukaryota</taxon>
        <taxon>Metazoa</taxon>
        <taxon>Ecdysozoa</taxon>
        <taxon>Arthropoda</taxon>
        <taxon>Crustacea</taxon>
        <taxon>Branchiopoda</taxon>
        <taxon>Anostraca</taxon>
        <taxon>Artemiidae</taxon>
        <taxon>Artemia</taxon>
    </lineage>
</organism>
<comment type="caution">
    <text evidence="3">The sequence shown here is derived from an EMBL/GenBank/DDBJ whole genome shotgun (WGS) entry which is preliminary data.</text>
</comment>
<evidence type="ECO:0000256" key="1">
    <source>
        <dbReference type="SAM" id="MobiDB-lite"/>
    </source>
</evidence>
<proteinExistence type="predicted"/>
<keyword evidence="4" id="KW-1185">Reference proteome</keyword>
<gene>
    <name evidence="3" type="ORF">QYM36_002817</name>
</gene>
<dbReference type="Proteomes" id="UP001187531">
    <property type="component" value="Unassembled WGS sequence"/>
</dbReference>
<sequence>MAERSSVNGILTSDRAEKSSVPEELAADMAERSSVHGILTADRAEKSSVPEELAADMAERSSVHGILTADRAEKSSVPEELAADMAERSSVHGILTADRAEKSSVPEDLAADMAERSSVHGILTADRAEKSSVPEELAADMAERSSVHGILTADRAEKSSMTTPLKRKLEEIRRSTAKRLMKSVAADKITDKAYEAIMLEKGGSHGSKVYLLRVDQTGGMLFVVFPKTFDFGILPLEQKQKLIEKTREFRRNAYVAFVDFKAAFDSVDRNSVWLILRSTGLPDKYCKLFEKLYEETESYVQVNGKRSTTFNIKTGVRQGCAAAPELFNFAERLPVLQLPNLHDLEYTSNAENANKLISFVDLLLKIERLQATASNRPTTKLTLASDDLATVAQMRV</sequence>
<evidence type="ECO:0000313" key="4">
    <source>
        <dbReference type="Proteomes" id="UP001187531"/>
    </source>
</evidence>
<protein>
    <recommendedName>
        <fullName evidence="2">Reverse transcriptase domain-containing protein</fullName>
    </recommendedName>
</protein>